<reference evidence="1 3" key="1">
    <citation type="submission" date="2015-04" db="EMBL/GenBank/DDBJ databases">
        <title>Diachasmimorpha longicaudata entomopoxvirus genome.</title>
        <authorList>
            <person name="Coffman K.A."/>
            <person name="Burke G.R."/>
        </authorList>
    </citation>
    <scope>NUCLEOTIDE SEQUENCE [LARGE SCALE GENOMIC DNA]</scope>
</reference>
<keyword evidence="3" id="KW-1185">Reference proteome</keyword>
<accession>A0A7R5WLV2</accession>
<sequence>MFIQEVFVWKNCVIKTIKTTDQIYFNHSDIVAGCIKEIFFSRLSKAIHFLSEDEYTYNELCIKYKQKLQNLPTNPKYISEIAMCEFVSLLKFYNAETERYTSFLDSLIMYIQHFNAYLRNIVSIEEILRKKRIYLGIFLRKQIHHIKGVLNEYKPIEIFKMDNTTLMSIPPLISYTTLLDEKVCNIVNYIKFVFTKLFSQNAPFHLDRHTISYLTQSKQFQYELLDLQRVEIETNANHEARFVKWQQVKKNYLLFLQSTSFYFAI</sequence>
<evidence type="ECO:0000313" key="3">
    <source>
        <dbReference type="Proteomes" id="UP000593702"/>
    </source>
</evidence>
<gene>
    <name evidence="1" type="ORF">DLEV_008</name>
    <name evidence="2" type="ORF">DLEV_186</name>
</gene>
<organism evidence="1 3">
    <name type="scientific">Diachasmimorpha longicaudata entomopoxvirus</name>
    <dbReference type="NCBI Taxonomy" id="109981"/>
    <lineage>
        <taxon>Viruses</taxon>
        <taxon>Varidnaviria</taxon>
        <taxon>Bamfordvirae</taxon>
        <taxon>Nucleocytoviricota</taxon>
        <taxon>Pokkesviricetes</taxon>
        <taxon>Chitovirales</taxon>
        <taxon>Poxviridae</taxon>
        <taxon>Entomopoxvirinae</taxon>
        <taxon>Epsilonentomopoxvirus</taxon>
        <taxon>Epsilonentomopoxvirus dlongicaudata</taxon>
        <taxon>Diachasmimorpha entomopoxvirus</taxon>
    </lineage>
</organism>
<dbReference type="Proteomes" id="UP000593702">
    <property type="component" value="Segment"/>
</dbReference>
<proteinExistence type="predicted"/>
<evidence type="ECO:0000313" key="1">
    <source>
        <dbReference type="EMBL" id="AKS26299.1"/>
    </source>
</evidence>
<name>A0A7R5WLV2_9POXV</name>
<dbReference type="EMBL" id="KR095315">
    <property type="protein sequence ID" value="AKS26299.1"/>
    <property type="molecule type" value="Genomic_DNA"/>
</dbReference>
<evidence type="ECO:0000313" key="2">
    <source>
        <dbReference type="EMBL" id="AKS26477.1"/>
    </source>
</evidence>
<protein>
    <submittedName>
        <fullName evidence="1">Uncharacterized protein</fullName>
    </submittedName>
</protein>
<dbReference type="EMBL" id="KR095315">
    <property type="protein sequence ID" value="AKS26477.1"/>
    <property type="molecule type" value="Genomic_DNA"/>
</dbReference>